<sequence length="343" mass="38691">MPELYDTHTLLQVQEHLDPMPSFWLNMAFAEEMRFPSEWIDLEKIQGNRTLAPLVIPTAEGVPIYKRAAEASRFRAAYMKPKDMVTPDRSIKRRPGEALGGSATQEQREDAIVADILATHRSAIERSWEVMAARAVIDGKIKLKGEDYPETLVDFQRDPNHNVTLLGSEQWSDENANIPSQLTSWRGTTRRAKFGGPTNNLVLGKEATEHFLRNKEVRKLLDTQVRGTEGNSFNIGVREGEEVEFLGRFDGGLAVWSYSGYYEEQDGSQQEILHPEEVVLVGPGIRGVRCFGAIMDRKAGYQPASMFPKMWEQEDPAGLWIMTQSAPLMVPMRPNCSLKARVL</sequence>
<dbReference type="EMBL" id="FOLH01000001">
    <property type="protein sequence ID" value="SFB80694.1"/>
    <property type="molecule type" value="Genomic_DNA"/>
</dbReference>
<evidence type="ECO:0000313" key="3">
    <source>
        <dbReference type="Proteomes" id="UP000199058"/>
    </source>
</evidence>
<accession>A0A1I1E0U8</accession>
<protein>
    <submittedName>
        <fullName evidence="2">Phage major capsid protein E</fullName>
    </submittedName>
</protein>
<feature type="compositionally biased region" description="Basic and acidic residues" evidence="1">
    <location>
        <begin position="85"/>
        <end position="96"/>
    </location>
</feature>
<dbReference type="OrthoDB" id="5449178at2"/>
<proteinExistence type="inferred from homology"/>
<dbReference type="InterPro" id="IPR005564">
    <property type="entry name" value="Major_capsid_GpE"/>
</dbReference>
<dbReference type="RefSeq" id="WP_091957985.1">
    <property type="nucleotide sequence ID" value="NZ_FOLH01000001.1"/>
</dbReference>
<dbReference type="Proteomes" id="UP000199058">
    <property type="component" value="Unassembled WGS sequence"/>
</dbReference>
<gene>
    <name evidence="2" type="ORF">SAMN05660443_0247</name>
</gene>
<dbReference type="HAMAP" id="MF_04133">
    <property type="entry name" value="CAPSID_LAMBDA"/>
    <property type="match status" value="1"/>
</dbReference>
<evidence type="ECO:0000313" key="2">
    <source>
        <dbReference type="EMBL" id="SFB80694.1"/>
    </source>
</evidence>
<dbReference type="AlphaFoldDB" id="A0A1I1E0U8"/>
<feature type="region of interest" description="Disordered" evidence="1">
    <location>
        <begin position="85"/>
        <end position="105"/>
    </location>
</feature>
<evidence type="ECO:0000256" key="1">
    <source>
        <dbReference type="SAM" id="MobiDB-lite"/>
    </source>
</evidence>
<name>A0A1I1E0U8_9GAMM</name>
<dbReference type="Gene3D" id="3.15.30.10">
    <property type="entry name" value="putative capsid protein of prophage domain like"/>
    <property type="match status" value="1"/>
</dbReference>
<dbReference type="Pfam" id="PF03864">
    <property type="entry name" value="Phage_cap_E"/>
    <property type="match status" value="1"/>
</dbReference>
<keyword evidence="3" id="KW-1185">Reference proteome</keyword>
<organism evidence="2 3">
    <name type="scientific">Marinospirillum celere</name>
    <dbReference type="NCBI Taxonomy" id="1122252"/>
    <lineage>
        <taxon>Bacteria</taxon>
        <taxon>Pseudomonadati</taxon>
        <taxon>Pseudomonadota</taxon>
        <taxon>Gammaproteobacteria</taxon>
        <taxon>Oceanospirillales</taxon>
        <taxon>Oceanospirillaceae</taxon>
        <taxon>Marinospirillum</taxon>
    </lineage>
</organism>
<reference evidence="2 3" key="1">
    <citation type="submission" date="2016-10" db="EMBL/GenBank/DDBJ databases">
        <authorList>
            <person name="de Groot N.N."/>
        </authorList>
    </citation>
    <scope>NUCLEOTIDE SEQUENCE [LARGE SCALE GENOMIC DNA]</scope>
    <source>
        <strain evidence="2 3">DSM 18438</strain>
    </source>
</reference>
<dbReference type="STRING" id="1122252.SAMN05660443_0247"/>
<dbReference type="Gene3D" id="3.30.1930.10">
    <property type="entry name" value="capsid protein of prophage domain"/>
    <property type="match status" value="1"/>
</dbReference>